<dbReference type="HAMAP" id="MF_01813">
    <property type="entry name" value="MenG_UbiE_methyltr"/>
    <property type="match status" value="1"/>
</dbReference>
<dbReference type="CDD" id="cd02440">
    <property type="entry name" value="AdoMet_MTases"/>
    <property type="match status" value="1"/>
</dbReference>
<evidence type="ECO:0000313" key="5">
    <source>
        <dbReference type="EMBL" id="MET3575136.1"/>
    </source>
</evidence>
<dbReference type="PROSITE" id="PS01184">
    <property type="entry name" value="UBIE_2"/>
    <property type="match status" value="1"/>
</dbReference>
<protein>
    <recommendedName>
        <fullName evidence="4">Demethylmenaquinone methyltransferase</fullName>
        <ecNumber evidence="4">2.1.1.163</ecNumber>
    </recommendedName>
</protein>
<organism evidence="5 6">
    <name type="scientific">Bhargavaea ullalensis</name>
    <dbReference type="NCBI Taxonomy" id="1265685"/>
    <lineage>
        <taxon>Bacteria</taxon>
        <taxon>Bacillati</taxon>
        <taxon>Bacillota</taxon>
        <taxon>Bacilli</taxon>
        <taxon>Bacillales</taxon>
        <taxon>Caryophanaceae</taxon>
        <taxon>Bhargavaea</taxon>
    </lineage>
</organism>
<dbReference type="InterPro" id="IPR023576">
    <property type="entry name" value="UbiE/COQ5_MeTrFase_CS"/>
</dbReference>
<name>A0ABV2GA30_9BACL</name>
<dbReference type="NCBIfam" id="NF001244">
    <property type="entry name" value="PRK00216.1-5"/>
    <property type="match status" value="1"/>
</dbReference>
<evidence type="ECO:0000256" key="4">
    <source>
        <dbReference type="HAMAP-Rule" id="MF_01813"/>
    </source>
</evidence>
<dbReference type="RefSeq" id="WP_354196010.1">
    <property type="nucleotide sequence ID" value="NZ_JBEPLW010000004.1"/>
</dbReference>
<evidence type="ECO:0000256" key="2">
    <source>
        <dbReference type="ARBA" id="ARBA00022679"/>
    </source>
</evidence>
<dbReference type="Proteomes" id="UP001549099">
    <property type="component" value="Unassembled WGS sequence"/>
</dbReference>
<comment type="similarity">
    <text evidence="4">Belongs to the class I-like SAM-binding methyltransferase superfamily. MenG/UbiE family.</text>
</comment>
<dbReference type="PROSITE" id="PS51608">
    <property type="entry name" value="SAM_MT_UBIE"/>
    <property type="match status" value="1"/>
</dbReference>
<dbReference type="GO" id="GO:0008425">
    <property type="term" value="F:2-methoxy-6-polyprenyl-1,4-benzoquinol methyltransferase activity"/>
    <property type="evidence" value="ECO:0007669"/>
    <property type="project" value="UniProtKB-EC"/>
</dbReference>
<dbReference type="EC" id="2.1.1.163" evidence="4"/>
<feature type="binding site" evidence="4">
    <location>
        <begin position="104"/>
        <end position="105"/>
    </location>
    <ligand>
        <name>S-adenosyl-L-methionine</name>
        <dbReference type="ChEBI" id="CHEBI:59789"/>
    </ligand>
</feature>
<reference evidence="5 6" key="1">
    <citation type="submission" date="2024-06" db="EMBL/GenBank/DDBJ databases">
        <title>Genomic Encyclopedia of Type Strains, Phase IV (KMG-IV): sequencing the most valuable type-strain genomes for metagenomic binning, comparative biology and taxonomic classification.</title>
        <authorList>
            <person name="Goeker M."/>
        </authorList>
    </citation>
    <scope>NUCLEOTIDE SEQUENCE [LARGE SCALE GENOMIC DNA]</scope>
    <source>
        <strain evidence="5 6">DSM 26128</strain>
    </source>
</reference>
<feature type="binding site" evidence="4">
    <location>
        <position position="58"/>
    </location>
    <ligand>
        <name>S-adenosyl-L-methionine</name>
        <dbReference type="ChEBI" id="CHEBI:59789"/>
    </ligand>
</feature>
<keyword evidence="2 4" id="KW-0808">Transferase</keyword>
<dbReference type="Gene3D" id="3.40.50.150">
    <property type="entry name" value="Vaccinia Virus protein VP39"/>
    <property type="match status" value="1"/>
</dbReference>
<dbReference type="InterPro" id="IPR004033">
    <property type="entry name" value="UbiE/COQ5_MeTrFase"/>
</dbReference>
<accession>A0ABV2GA30</accession>
<sequence length="234" mass="26345">MDTQKEQRVHEVFQNISGNYDKMNSVISFQQHKLWRREMMNKMAVRPGSVVLDVCCGTGDWTLALSDAVGGTGSVTGLDFSANMLSVAEKKTSGRDNIRLIEGNAMALPFEDGTFECVTVGFGLRNVPDLRKALSEMHRVLKPGGMIACLETSQPKIPVYRQVFKFYFRYIMPVFGRLFAKKFKEYQWLQESADTFPDKEQLARIFAEAGFTRVSYKPFSGGAAAGHIGFKREQ</sequence>
<dbReference type="PANTHER" id="PTHR43591">
    <property type="entry name" value="METHYLTRANSFERASE"/>
    <property type="match status" value="1"/>
</dbReference>
<evidence type="ECO:0000256" key="1">
    <source>
        <dbReference type="ARBA" id="ARBA00022603"/>
    </source>
</evidence>
<dbReference type="InterPro" id="IPR029063">
    <property type="entry name" value="SAM-dependent_MTases_sf"/>
</dbReference>
<dbReference type="SUPFAM" id="SSF53335">
    <property type="entry name" value="S-adenosyl-L-methionine-dependent methyltransferases"/>
    <property type="match status" value="1"/>
</dbReference>
<dbReference type="PANTHER" id="PTHR43591:SF24">
    <property type="entry name" value="2-METHOXY-6-POLYPRENYL-1,4-BENZOQUINOL METHYLASE, MITOCHONDRIAL"/>
    <property type="match status" value="1"/>
</dbReference>
<gene>
    <name evidence="4" type="primary">menG</name>
    <name evidence="5" type="ORF">ABID49_001020</name>
</gene>
<feature type="binding site" evidence="4">
    <location>
        <position position="79"/>
    </location>
    <ligand>
        <name>S-adenosyl-L-methionine</name>
        <dbReference type="ChEBI" id="CHEBI:59789"/>
    </ligand>
</feature>
<dbReference type="GO" id="GO:0043770">
    <property type="term" value="F:demethylmenaquinone methyltransferase activity"/>
    <property type="evidence" value="ECO:0007669"/>
    <property type="project" value="UniProtKB-EC"/>
</dbReference>
<dbReference type="Pfam" id="PF01209">
    <property type="entry name" value="Ubie_methyltran"/>
    <property type="match status" value="1"/>
</dbReference>
<dbReference type="GO" id="GO:0032259">
    <property type="term" value="P:methylation"/>
    <property type="evidence" value="ECO:0007669"/>
    <property type="project" value="UniProtKB-KW"/>
</dbReference>
<proteinExistence type="inferred from homology"/>
<comment type="function">
    <text evidence="4">Methyltransferase required for the conversion of demethylmenaquinol (DMKH2) to menaquinol (MKH2).</text>
</comment>
<keyword evidence="1 4" id="KW-0489">Methyltransferase</keyword>
<dbReference type="EMBL" id="JBEPLW010000004">
    <property type="protein sequence ID" value="MET3575136.1"/>
    <property type="molecule type" value="Genomic_DNA"/>
</dbReference>
<keyword evidence="6" id="KW-1185">Reference proteome</keyword>
<comment type="catalytic activity">
    <reaction evidence="4">
        <text>a 2-demethylmenaquinol + S-adenosyl-L-methionine = a menaquinol + S-adenosyl-L-homocysteine + H(+)</text>
        <dbReference type="Rhea" id="RHEA:42640"/>
        <dbReference type="Rhea" id="RHEA-COMP:9539"/>
        <dbReference type="Rhea" id="RHEA-COMP:9563"/>
        <dbReference type="ChEBI" id="CHEBI:15378"/>
        <dbReference type="ChEBI" id="CHEBI:18151"/>
        <dbReference type="ChEBI" id="CHEBI:55437"/>
        <dbReference type="ChEBI" id="CHEBI:57856"/>
        <dbReference type="ChEBI" id="CHEBI:59789"/>
        <dbReference type="EC" id="2.1.1.163"/>
    </reaction>
</comment>
<keyword evidence="3 4" id="KW-0949">S-adenosyl-L-methionine</keyword>
<keyword evidence="4" id="KW-0474">Menaquinone biosynthesis</keyword>
<comment type="pathway">
    <text evidence="4">Quinol/quinone metabolism; menaquinone biosynthesis; menaquinol from 1,4-dihydroxy-2-naphthoate: step 2/2.</text>
</comment>
<comment type="caution">
    <text evidence="5">The sequence shown here is derived from an EMBL/GenBank/DDBJ whole genome shotgun (WGS) entry which is preliminary data.</text>
</comment>
<evidence type="ECO:0000313" key="6">
    <source>
        <dbReference type="Proteomes" id="UP001549099"/>
    </source>
</evidence>
<dbReference type="NCBIfam" id="NF001243">
    <property type="entry name" value="PRK00216.1-4"/>
    <property type="match status" value="1"/>
</dbReference>
<evidence type="ECO:0000256" key="3">
    <source>
        <dbReference type="ARBA" id="ARBA00022691"/>
    </source>
</evidence>
<comment type="caution">
    <text evidence="4">Lacks conserved residue(s) required for the propagation of feature annotation.</text>
</comment>
<dbReference type="PROSITE" id="PS01183">
    <property type="entry name" value="UBIE_1"/>
    <property type="match status" value="1"/>
</dbReference>
<dbReference type="NCBIfam" id="TIGR01934">
    <property type="entry name" value="MenG_MenH_UbiE"/>
    <property type="match status" value="1"/>
</dbReference>